<keyword evidence="3" id="KW-1185">Reference proteome</keyword>
<dbReference type="KEGG" id="mgm:Mmc1_1459"/>
<name>A0L7M5_MAGMM</name>
<evidence type="ECO:0000313" key="3">
    <source>
        <dbReference type="Proteomes" id="UP000002586"/>
    </source>
</evidence>
<accession>A0L7M5</accession>
<organism evidence="2 3">
    <name type="scientific">Magnetococcus marinus (strain ATCC BAA-1437 / JCM 17883 / MC-1)</name>
    <dbReference type="NCBI Taxonomy" id="156889"/>
    <lineage>
        <taxon>Bacteria</taxon>
        <taxon>Pseudomonadati</taxon>
        <taxon>Pseudomonadota</taxon>
        <taxon>Magnetococcia</taxon>
        <taxon>Magnetococcales</taxon>
        <taxon>Magnetococcaceae</taxon>
        <taxon>Magnetococcus</taxon>
    </lineage>
</organism>
<evidence type="ECO:0000313" key="2">
    <source>
        <dbReference type="EMBL" id="ABK43968.1"/>
    </source>
</evidence>
<dbReference type="AlphaFoldDB" id="A0L7M5"/>
<dbReference type="OrthoDB" id="5397420at2"/>
<sequence>MEIPYQQLSPEALQGIIEAYVTLEGTEYGEQEVELTHKVAQVMQQLRRGEVVIRYDSEQQSCGLFAQE</sequence>
<proteinExistence type="inferred from homology"/>
<dbReference type="RefSeq" id="WP_011713121.1">
    <property type="nucleotide sequence ID" value="NC_008576.1"/>
</dbReference>
<evidence type="ECO:0000256" key="1">
    <source>
        <dbReference type="ARBA" id="ARBA00006450"/>
    </source>
</evidence>
<gene>
    <name evidence="2" type="ordered locus">Mmc1_1459</name>
</gene>
<dbReference type="Proteomes" id="UP000002586">
    <property type="component" value="Chromosome"/>
</dbReference>
<protein>
    <recommendedName>
        <fullName evidence="4">Cytoplasmic protein</fullName>
    </recommendedName>
</protein>
<dbReference type="InterPro" id="IPR036685">
    <property type="entry name" value="YehU-like_sf"/>
</dbReference>
<dbReference type="SUPFAM" id="SSF118001">
    <property type="entry name" value="YehU-like"/>
    <property type="match status" value="1"/>
</dbReference>
<dbReference type="eggNOG" id="COG3089">
    <property type="taxonomic scope" value="Bacteria"/>
</dbReference>
<dbReference type="HOGENOM" id="CLU_186759_2_0_5"/>
<dbReference type="Pfam" id="PF06794">
    <property type="entry name" value="UPF0270"/>
    <property type="match status" value="1"/>
</dbReference>
<dbReference type="InterPro" id="IPR010648">
    <property type="entry name" value="UPF0270"/>
</dbReference>
<comment type="similarity">
    <text evidence="1">Belongs to the UPF0270 family.</text>
</comment>
<reference evidence="3" key="1">
    <citation type="journal article" date="2009" name="Appl. Environ. Microbiol.">
        <title>Complete genome sequence of the chemolithoautotrophic marine magnetotactic coccus strain MC-1.</title>
        <authorList>
            <person name="Schubbe S."/>
            <person name="Williams T.J."/>
            <person name="Xie G."/>
            <person name="Kiss H.E."/>
            <person name="Brettin T.S."/>
            <person name="Martinez D."/>
            <person name="Ross C.A."/>
            <person name="Schuler D."/>
            <person name="Cox B.L."/>
            <person name="Nealson K.H."/>
            <person name="Bazylinski D.A."/>
        </authorList>
    </citation>
    <scope>NUCLEOTIDE SEQUENCE [LARGE SCALE GENOMIC DNA]</scope>
    <source>
        <strain evidence="3">ATCC BAA-1437 / JCM 17883 / MC-1</strain>
    </source>
</reference>
<dbReference type="EMBL" id="CP000471">
    <property type="protein sequence ID" value="ABK43968.1"/>
    <property type="molecule type" value="Genomic_DNA"/>
</dbReference>
<reference evidence="2 3" key="2">
    <citation type="journal article" date="2012" name="Int. J. Syst. Evol. Microbiol.">
        <title>Magnetococcus marinus gen. nov., sp. nov., a marine, magnetotactic bacterium that represents a novel lineage (Magnetococcaceae fam. nov.; Magnetococcales ord. nov.) at the base of the Alphaproteobacteria.</title>
        <authorList>
            <person name="Bazylinski D.A."/>
            <person name="Williams T.J."/>
            <person name="Lefevre C.T."/>
            <person name="Berg R.J."/>
            <person name="Zhang C.L."/>
            <person name="Bowser S.S."/>
            <person name="Dean A.J."/>
            <person name="Beveridge T.J."/>
        </authorList>
    </citation>
    <scope>NUCLEOTIDE SEQUENCE [LARGE SCALE GENOMIC DNA]</scope>
    <source>
        <strain evidence="3">ATCC BAA-1437 / JCM 17883 / MC-1</strain>
    </source>
</reference>
<dbReference type="STRING" id="156889.Mmc1_1459"/>
<evidence type="ECO:0008006" key="4">
    <source>
        <dbReference type="Google" id="ProtNLM"/>
    </source>
</evidence>
<dbReference type="Gene3D" id="1.10.10.610">
    <property type="entry name" value="YehU-like"/>
    <property type="match status" value="1"/>
</dbReference>